<dbReference type="EMBL" id="JAPHNI010000538">
    <property type="protein sequence ID" value="KAJ8110078.1"/>
    <property type="molecule type" value="Genomic_DNA"/>
</dbReference>
<organism evidence="1 2">
    <name type="scientific">Boeremia exigua</name>
    <dbReference type="NCBI Taxonomy" id="749465"/>
    <lineage>
        <taxon>Eukaryota</taxon>
        <taxon>Fungi</taxon>
        <taxon>Dikarya</taxon>
        <taxon>Ascomycota</taxon>
        <taxon>Pezizomycotina</taxon>
        <taxon>Dothideomycetes</taxon>
        <taxon>Pleosporomycetidae</taxon>
        <taxon>Pleosporales</taxon>
        <taxon>Pleosporineae</taxon>
        <taxon>Didymellaceae</taxon>
        <taxon>Boeremia</taxon>
    </lineage>
</organism>
<keyword evidence="2" id="KW-1185">Reference proteome</keyword>
<reference evidence="1" key="1">
    <citation type="submission" date="2022-11" db="EMBL/GenBank/DDBJ databases">
        <title>Genome Sequence of Boeremia exigua.</title>
        <authorList>
            <person name="Buettner E."/>
        </authorList>
    </citation>
    <scope>NUCLEOTIDE SEQUENCE</scope>
    <source>
        <strain evidence="1">CU02</strain>
    </source>
</reference>
<proteinExistence type="predicted"/>
<evidence type="ECO:0000313" key="2">
    <source>
        <dbReference type="Proteomes" id="UP001153331"/>
    </source>
</evidence>
<protein>
    <submittedName>
        <fullName evidence="1">Uncharacterized protein</fullName>
    </submittedName>
</protein>
<gene>
    <name evidence="1" type="ORF">OPT61_g6984</name>
</gene>
<accession>A0ACC2I517</accession>
<sequence length="682" mass="75672">MTLYYDAVPPPPLTSPAPDVSRSKLKQMTRWIRDGLDVLVAREGPDSLRPDDVLALHELFVALRQSTTITASDLRATGIHKAVKDIAGIATRWPSRLCDDCDKIITVWTKRFGPLEGLHPFLFGRGGRLEGISTIAETDREALLKRWSRNCPDKIKPSVSHRQGSLGFTAGDWWIGPLFAHHAGIIGLESVDGGTTYDIDGAYALVLKEASEIGARNDDGFTYRCPISDKGRFRLTAATARSRGPIRVLRNHGVNSTWGPKAGIRYEGLYLVKGWCIRQANTSDILSGQWKEGDILYEVTFQRNDPIPMDEVTRRPTSMELDDYAEYKRLRKLQRADKHKLPGSWLAPPKMAPTMRSAQLTASTAVTPKSVPHFSSSVSRKTTFDFDAPSPTQDLGKSLTDSPKAIPDPQASVFIPGGVDTQGMPTKKNKHDLATSSSDVLINTVLSQGQDLGSPPSCTRSTLEDLKEILPWIEQDTDPSIHFFPTTAEVLRQQSAITAVDRLEDKAAALNPVKGARKLARDPGQRRNLSLQSQIAKDQDLAANNLDSHHHTAKTIFGKKEKEEERHRDRSMFGQRPNLLDGVEYTSDEQDADDCTSSRFAWAEATPQLKSPTPIRPPRPTNLCIYGIEDIEFQSPLNDVVSRPRMASPINSFRSTPPSYVNSSRVAGESIALERLRRWLSK</sequence>
<dbReference type="Proteomes" id="UP001153331">
    <property type="component" value="Unassembled WGS sequence"/>
</dbReference>
<evidence type="ECO:0000313" key="1">
    <source>
        <dbReference type="EMBL" id="KAJ8110078.1"/>
    </source>
</evidence>
<name>A0ACC2I517_9PLEO</name>
<comment type="caution">
    <text evidence="1">The sequence shown here is derived from an EMBL/GenBank/DDBJ whole genome shotgun (WGS) entry which is preliminary data.</text>
</comment>